<evidence type="ECO:0000313" key="2">
    <source>
        <dbReference type="EMBL" id="BAD73278.1"/>
    </source>
</evidence>
<dbReference type="AlphaFoldDB" id="Q5QN86"/>
<evidence type="ECO:0000313" key="3">
    <source>
        <dbReference type="Proteomes" id="UP000000763"/>
    </source>
</evidence>
<reference evidence="3" key="2">
    <citation type="journal article" date="2005" name="Nature">
        <title>The map-based sequence of the rice genome.</title>
        <authorList>
            <consortium name="International rice genome sequencing project (IRGSP)"/>
            <person name="Matsumoto T."/>
            <person name="Wu J."/>
            <person name="Kanamori H."/>
            <person name="Katayose Y."/>
            <person name="Fujisawa M."/>
            <person name="Namiki N."/>
            <person name="Mizuno H."/>
            <person name="Yamamoto K."/>
            <person name="Antonio B.A."/>
            <person name="Baba T."/>
            <person name="Sakata K."/>
            <person name="Nagamura Y."/>
            <person name="Aoki H."/>
            <person name="Arikawa K."/>
            <person name="Arita K."/>
            <person name="Bito T."/>
            <person name="Chiden Y."/>
            <person name="Fujitsuka N."/>
            <person name="Fukunaka R."/>
            <person name="Hamada M."/>
            <person name="Harada C."/>
            <person name="Hayashi A."/>
            <person name="Hijishita S."/>
            <person name="Honda M."/>
            <person name="Hosokawa S."/>
            <person name="Ichikawa Y."/>
            <person name="Idonuma A."/>
            <person name="Iijima M."/>
            <person name="Ikeda M."/>
            <person name="Ikeno M."/>
            <person name="Ito K."/>
            <person name="Ito S."/>
            <person name="Ito T."/>
            <person name="Ito Y."/>
            <person name="Ito Y."/>
            <person name="Iwabuchi A."/>
            <person name="Kamiya K."/>
            <person name="Karasawa W."/>
            <person name="Kurita K."/>
            <person name="Katagiri S."/>
            <person name="Kikuta A."/>
            <person name="Kobayashi H."/>
            <person name="Kobayashi N."/>
            <person name="Machita K."/>
            <person name="Maehara T."/>
            <person name="Masukawa M."/>
            <person name="Mizubayashi T."/>
            <person name="Mukai Y."/>
            <person name="Nagasaki H."/>
            <person name="Nagata Y."/>
            <person name="Naito S."/>
            <person name="Nakashima M."/>
            <person name="Nakama Y."/>
            <person name="Nakamichi Y."/>
            <person name="Nakamura M."/>
            <person name="Meguro A."/>
            <person name="Negishi M."/>
            <person name="Ohta I."/>
            <person name="Ohta T."/>
            <person name="Okamoto M."/>
            <person name="Ono N."/>
            <person name="Saji S."/>
            <person name="Sakaguchi M."/>
            <person name="Sakai K."/>
            <person name="Shibata M."/>
            <person name="Shimokawa T."/>
            <person name="Song J."/>
            <person name="Takazaki Y."/>
            <person name="Terasawa K."/>
            <person name="Tsugane M."/>
            <person name="Tsuji K."/>
            <person name="Ueda S."/>
            <person name="Waki K."/>
            <person name="Yamagata H."/>
            <person name="Yamamoto M."/>
            <person name="Yamamoto S."/>
            <person name="Yamane H."/>
            <person name="Yoshiki S."/>
            <person name="Yoshihara R."/>
            <person name="Yukawa K."/>
            <person name="Zhong H."/>
            <person name="Yano M."/>
            <person name="Yuan Q."/>
            <person name="Ouyang S."/>
            <person name="Liu J."/>
            <person name="Jones K.M."/>
            <person name="Gansberger K."/>
            <person name="Moffat K."/>
            <person name="Hill J."/>
            <person name="Bera J."/>
            <person name="Fadrosh D."/>
            <person name="Jin S."/>
            <person name="Johri S."/>
            <person name="Kim M."/>
            <person name="Overton L."/>
            <person name="Reardon M."/>
            <person name="Tsitrin T."/>
            <person name="Vuong H."/>
            <person name="Weaver B."/>
            <person name="Ciecko A."/>
            <person name="Tallon L."/>
            <person name="Jackson J."/>
            <person name="Pai G."/>
            <person name="Aken S.V."/>
            <person name="Utterback T."/>
            <person name="Reidmuller S."/>
            <person name="Feldblyum T."/>
            <person name="Hsiao J."/>
            <person name="Zismann V."/>
            <person name="Iobst S."/>
            <person name="de Vazeille A.R."/>
            <person name="Buell C.R."/>
            <person name="Ying K."/>
            <person name="Li Y."/>
            <person name="Lu T."/>
            <person name="Huang Y."/>
            <person name="Zhao Q."/>
            <person name="Feng Q."/>
            <person name="Zhang L."/>
            <person name="Zhu J."/>
            <person name="Weng Q."/>
            <person name="Mu J."/>
            <person name="Lu Y."/>
            <person name="Fan D."/>
            <person name="Liu Y."/>
            <person name="Guan J."/>
            <person name="Zhang Y."/>
            <person name="Yu S."/>
            <person name="Liu X."/>
            <person name="Zhang Y."/>
            <person name="Hong G."/>
            <person name="Han B."/>
            <person name="Choisne N."/>
            <person name="Demange N."/>
            <person name="Orjeda G."/>
            <person name="Samain S."/>
            <person name="Cattolico L."/>
            <person name="Pelletier E."/>
            <person name="Couloux A."/>
            <person name="Segurens B."/>
            <person name="Wincker P."/>
            <person name="D'Hont A."/>
            <person name="Scarpelli C."/>
            <person name="Weissenbach J."/>
            <person name="Salanoubat M."/>
            <person name="Quetier F."/>
            <person name="Yu Y."/>
            <person name="Kim H.R."/>
            <person name="Rambo T."/>
            <person name="Currie J."/>
            <person name="Collura K."/>
            <person name="Luo M."/>
            <person name="Yang T."/>
            <person name="Ammiraju J.S.S."/>
            <person name="Engler F."/>
            <person name="Soderlund C."/>
            <person name="Wing R.A."/>
            <person name="Palmer L.E."/>
            <person name="de la Bastide M."/>
            <person name="Spiegel L."/>
            <person name="Nascimento L."/>
            <person name="Zutavern T."/>
            <person name="O'Shaughnessy A."/>
            <person name="Dike S."/>
            <person name="Dedhia N."/>
            <person name="Preston R."/>
            <person name="Balija V."/>
            <person name="McCombie W.R."/>
            <person name="Chow T."/>
            <person name="Chen H."/>
            <person name="Chung M."/>
            <person name="Chen C."/>
            <person name="Shaw J."/>
            <person name="Wu H."/>
            <person name="Hsiao K."/>
            <person name="Chao Y."/>
            <person name="Chu M."/>
            <person name="Cheng C."/>
            <person name="Hour A."/>
            <person name="Lee P."/>
            <person name="Lin S."/>
            <person name="Lin Y."/>
            <person name="Liou J."/>
            <person name="Liu S."/>
            <person name="Hsing Y."/>
            <person name="Raghuvanshi S."/>
            <person name="Mohanty A."/>
            <person name="Bharti A.K."/>
            <person name="Gaur A."/>
            <person name="Gupta V."/>
            <person name="Kumar D."/>
            <person name="Ravi V."/>
            <person name="Vij S."/>
            <person name="Kapur A."/>
            <person name="Khurana P."/>
            <person name="Khurana P."/>
            <person name="Khurana J.P."/>
            <person name="Tyagi A.K."/>
            <person name="Gaikwad K."/>
            <person name="Singh A."/>
            <person name="Dalal V."/>
            <person name="Srivastava S."/>
            <person name="Dixit A."/>
            <person name="Pal A.K."/>
            <person name="Ghazi I.A."/>
            <person name="Yadav M."/>
            <person name="Pandit A."/>
            <person name="Bhargava A."/>
            <person name="Sureshbabu K."/>
            <person name="Batra K."/>
            <person name="Sharma T.R."/>
            <person name="Mohapatra T."/>
            <person name="Singh N.K."/>
            <person name="Messing J."/>
            <person name="Nelson A.B."/>
            <person name="Fuks G."/>
            <person name="Kavchok S."/>
            <person name="Keizer G."/>
            <person name="Linton E."/>
            <person name="Llaca V."/>
            <person name="Song R."/>
            <person name="Tanyolac B."/>
            <person name="Young S."/>
            <person name="Ho-Il K."/>
            <person name="Hahn J.H."/>
            <person name="Sangsakoo G."/>
            <person name="Vanavichit A."/>
            <person name="de Mattos Luiz.A.T."/>
            <person name="Zimmer P.D."/>
            <person name="Malone G."/>
            <person name="Dellagostin O."/>
            <person name="de Oliveira A.C."/>
            <person name="Bevan M."/>
            <person name="Bancroft I."/>
            <person name="Minx P."/>
            <person name="Cordum H."/>
            <person name="Wilson R."/>
            <person name="Cheng Z."/>
            <person name="Jin W."/>
            <person name="Jiang J."/>
            <person name="Leong S.A."/>
            <person name="Iwama H."/>
            <person name="Gojobori T."/>
            <person name="Itoh T."/>
            <person name="Niimura Y."/>
            <person name="Fujii Y."/>
            <person name="Habara T."/>
            <person name="Sakai H."/>
            <person name="Sato Y."/>
            <person name="Wilson G."/>
            <person name="Kumar K."/>
            <person name="McCouch S."/>
            <person name="Juretic N."/>
            <person name="Hoen D."/>
            <person name="Wright S."/>
            <person name="Bruskiewich R."/>
            <person name="Bureau T."/>
            <person name="Miyao A."/>
            <person name="Hirochika H."/>
            <person name="Nishikawa T."/>
            <person name="Kadowaki K."/>
            <person name="Sugiura M."/>
            <person name="Burr B."/>
            <person name="Sasaki T."/>
        </authorList>
    </citation>
    <scope>NUCLEOTIDE SEQUENCE [LARGE SCALE GENOMIC DNA]</scope>
    <source>
        <strain evidence="3">cv. Nipponbare</strain>
    </source>
</reference>
<organism evidence="1">
    <name type="scientific">Oryza sativa subsp. japonica</name>
    <name type="common">Rice</name>
    <dbReference type="NCBI Taxonomy" id="39947"/>
    <lineage>
        <taxon>Eukaryota</taxon>
        <taxon>Viridiplantae</taxon>
        <taxon>Streptophyta</taxon>
        <taxon>Embryophyta</taxon>
        <taxon>Tracheophyta</taxon>
        <taxon>Spermatophyta</taxon>
        <taxon>Magnoliopsida</taxon>
        <taxon>Liliopsida</taxon>
        <taxon>Poales</taxon>
        <taxon>Poaceae</taxon>
        <taxon>BOP clade</taxon>
        <taxon>Oryzoideae</taxon>
        <taxon>Oryzeae</taxon>
        <taxon>Oryzinae</taxon>
        <taxon>Oryza</taxon>
        <taxon>Oryza sativa</taxon>
    </lineage>
</organism>
<dbReference type="Proteomes" id="UP000000763">
    <property type="component" value="Chromosome 1"/>
</dbReference>
<dbReference type="EMBL" id="AP003217">
    <property type="protein sequence ID" value="BAD73278.1"/>
    <property type="molecule type" value="Genomic_DNA"/>
</dbReference>
<protein>
    <submittedName>
        <fullName evidence="1">Uncharacterized protein</fullName>
    </submittedName>
</protein>
<dbReference type="Proteomes" id="UP000817658">
    <property type="component" value="Chromosome 1"/>
</dbReference>
<accession>Q5QN86</accession>
<sequence length="162" mass="18090">MRMKRMMTTTMGHLALVCDSKDDVRVLGNPVVVHRCHPGADLRHRHRYGGVLDLYRPASVVRDHRARGSCGSYHGLGSRSVVLLALRSLDVVKRDDVGNNSRCLARVVLLGGHSNGHGDRWCRGVEEWPAEVRPAALVVHHLHRQLAVVLGVPRQRPPRTRC</sequence>
<name>Q5QN86_ORYSJ</name>
<proteinExistence type="predicted"/>
<reference evidence="1" key="1">
    <citation type="journal article" date="2002" name="Nature">
        <title>The genome sequence and structure of rice chromosome 1.</title>
        <authorList>
            <person name="Sasaki T."/>
            <person name="Matsumoto T."/>
            <person name="Yamamoto K."/>
            <person name="Sakata K."/>
            <person name="Baba T."/>
            <person name="Katayose Y."/>
            <person name="Wu J."/>
            <person name="Niimura Y."/>
            <person name="Cheng Z."/>
            <person name="Nagamura Y."/>
            <person name="Antonio B.A."/>
            <person name="Kanamori H."/>
            <person name="Hosokawa S."/>
            <person name="Masukawa M."/>
            <person name="Arikawa K."/>
            <person name="Chiden Y."/>
            <person name="Hayashi M."/>
            <person name="Okamoto M."/>
            <person name="Ando T."/>
            <person name="Aoki H."/>
            <person name="Arita K."/>
            <person name="Hamada M."/>
            <person name="Harada C."/>
            <person name="Hijishita S."/>
            <person name="Honda M."/>
            <person name="Ichikawa Y."/>
            <person name="Idonuma A."/>
            <person name="Iijima M."/>
            <person name="Ikeda M."/>
            <person name="Ikeno M."/>
            <person name="Itoh S."/>
            <person name="Itoh T."/>
            <person name="Itoh Y."/>
            <person name="Itoh Y."/>
            <person name="Iwabuchi A."/>
            <person name="Kamiya K."/>
            <person name="Karasawa W."/>
            <person name="Katagiri S."/>
            <person name="Kikuta A."/>
            <person name="Kobayashi N."/>
            <person name="Kono I."/>
            <person name="Machita K."/>
            <person name="Maehara T."/>
            <person name="Mizuno H."/>
            <person name="Mizubayashi T."/>
            <person name="Mukai Y."/>
            <person name="Nagasaki H."/>
            <person name="Nakashima M."/>
            <person name="Nakama Y."/>
            <person name="Nakamichi Y."/>
            <person name="Nakamura M."/>
            <person name="Namiki N."/>
            <person name="Negishi M."/>
            <person name="Ohta I."/>
            <person name="Ono N."/>
            <person name="Saji S."/>
            <person name="Sakai K."/>
            <person name="Shibata M."/>
            <person name="Shimokawa T."/>
            <person name="Shomura A."/>
            <person name="Song J."/>
            <person name="Takazaki Y."/>
            <person name="Terasawa K."/>
            <person name="Tsuji K."/>
            <person name="Waki K."/>
            <person name="Yamagata H."/>
            <person name="Yamane H."/>
            <person name="Yoshiki S."/>
            <person name="Yoshihara R."/>
            <person name="Yukawa K."/>
            <person name="Zhong H."/>
            <person name="Iwama H."/>
            <person name="Endo T."/>
            <person name="Ito H."/>
            <person name="Hahn J.H."/>
            <person name="Kim H.I."/>
            <person name="Eun M.Y."/>
            <person name="Yano M."/>
            <person name="Jiang J."/>
            <person name="Gojobori T."/>
        </authorList>
    </citation>
    <scope>NUCLEOTIDE SEQUENCE</scope>
</reference>
<evidence type="ECO:0000313" key="1">
    <source>
        <dbReference type="EMBL" id="BAD73129.1"/>
    </source>
</evidence>
<reference evidence="3" key="3">
    <citation type="journal article" date="2008" name="Nucleic Acids Res.">
        <title>The rice annotation project database (RAP-DB): 2008 update.</title>
        <authorList>
            <consortium name="The rice annotation project (RAP)"/>
        </authorList>
    </citation>
    <scope>GENOME REANNOTATION</scope>
    <source>
        <strain evidence="3">cv. Nipponbare</strain>
    </source>
</reference>
<dbReference type="EMBL" id="AP003054">
    <property type="protein sequence ID" value="BAD73129.1"/>
    <property type="molecule type" value="Genomic_DNA"/>
</dbReference>
<gene>
    <name evidence="2" type="ORF">OSJNBa0094H06.4</name>
    <name evidence="1" type="ORF">P0436D06.50</name>
</gene>